<evidence type="ECO:0000313" key="1">
    <source>
        <dbReference type="EMBL" id="PJA41204.1"/>
    </source>
</evidence>
<sequence>MKIPLNWLNNYIKIEHTPEEIGDILTNLEFMQDGPIIDNVLDIEVRQNRPDMLSIIGTAREYSA</sequence>
<organism evidence="1 2">
    <name type="scientific">candidate division WWE3 bacterium CG_4_9_14_3_um_filter_34_6</name>
    <dbReference type="NCBI Taxonomy" id="1975079"/>
    <lineage>
        <taxon>Bacteria</taxon>
        <taxon>Katanobacteria</taxon>
    </lineage>
</organism>
<protein>
    <recommendedName>
        <fullName evidence="3">Phenylalanine--tRNA ligase subunit beta</fullName>
    </recommendedName>
</protein>
<dbReference type="Proteomes" id="UP000230683">
    <property type="component" value="Unassembled WGS sequence"/>
</dbReference>
<dbReference type="InterPro" id="IPR009061">
    <property type="entry name" value="DNA-bd_dom_put_sf"/>
</dbReference>
<dbReference type="SUPFAM" id="SSF46955">
    <property type="entry name" value="Putative DNA-binding domain"/>
    <property type="match status" value="1"/>
</dbReference>
<comment type="caution">
    <text evidence="1">The sequence shown here is derived from an EMBL/GenBank/DDBJ whole genome shotgun (WGS) entry which is preliminary data.</text>
</comment>
<gene>
    <name evidence="1" type="ORF">CO178_00750</name>
</gene>
<name>A0A2M7X4V2_UNCKA</name>
<evidence type="ECO:0008006" key="3">
    <source>
        <dbReference type="Google" id="ProtNLM"/>
    </source>
</evidence>
<dbReference type="Gene3D" id="3.30.56.10">
    <property type="match status" value="1"/>
</dbReference>
<proteinExistence type="predicted"/>
<accession>A0A2M7X4V2</accession>
<dbReference type="AlphaFoldDB" id="A0A2M7X4V2"/>
<evidence type="ECO:0000313" key="2">
    <source>
        <dbReference type="Proteomes" id="UP000230683"/>
    </source>
</evidence>
<dbReference type="EMBL" id="PFWY01000034">
    <property type="protein sequence ID" value="PJA41204.1"/>
    <property type="molecule type" value="Genomic_DNA"/>
</dbReference>
<reference evidence="2" key="1">
    <citation type="submission" date="2017-09" db="EMBL/GenBank/DDBJ databases">
        <title>Depth-based differentiation of microbial function through sediment-hosted aquifers and enrichment of novel symbionts in the deep terrestrial subsurface.</title>
        <authorList>
            <person name="Probst A.J."/>
            <person name="Ladd B."/>
            <person name="Jarett J.K."/>
            <person name="Geller-Mcgrath D.E."/>
            <person name="Sieber C.M.K."/>
            <person name="Emerson J.B."/>
            <person name="Anantharaman K."/>
            <person name="Thomas B.C."/>
            <person name="Malmstrom R."/>
            <person name="Stieglmeier M."/>
            <person name="Klingl A."/>
            <person name="Woyke T."/>
            <person name="Ryan C.M."/>
            <person name="Banfield J.F."/>
        </authorList>
    </citation>
    <scope>NUCLEOTIDE SEQUENCE [LARGE SCALE GENOMIC DNA]</scope>
</reference>
<feature type="non-terminal residue" evidence="1">
    <location>
        <position position="64"/>
    </location>
</feature>